<accession>A0AAN9IST3</accession>
<keyword evidence="4" id="KW-1185">Reference proteome</keyword>
<feature type="compositionally biased region" description="Low complexity" evidence="1">
    <location>
        <begin position="1"/>
        <end position="11"/>
    </location>
</feature>
<organism evidence="3 4">
    <name type="scientific">Clitoria ternatea</name>
    <name type="common">Butterfly pea</name>
    <dbReference type="NCBI Taxonomy" id="43366"/>
    <lineage>
        <taxon>Eukaryota</taxon>
        <taxon>Viridiplantae</taxon>
        <taxon>Streptophyta</taxon>
        <taxon>Embryophyta</taxon>
        <taxon>Tracheophyta</taxon>
        <taxon>Spermatophyta</taxon>
        <taxon>Magnoliopsida</taxon>
        <taxon>eudicotyledons</taxon>
        <taxon>Gunneridae</taxon>
        <taxon>Pentapetalae</taxon>
        <taxon>rosids</taxon>
        <taxon>fabids</taxon>
        <taxon>Fabales</taxon>
        <taxon>Fabaceae</taxon>
        <taxon>Papilionoideae</taxon>
        <taxon>50 kb inversion clade</taxon>
        <taxon>NPAAA clade</taxon>
        <taxon>indigoferoid/millettioid clade</taxon>
        <taxon>Phaseoleae</taxon>
        <taxon>Clitoria</taxon>
    </lineage>
</organism>
<keyword evidence="2" id="KW-0472">Membrane</keyword>
<proteinExistence type="predicted"/>
<dbReference type="AlphaFoldDB" id="A0AAN9IST3"/>
<name>A0AAN9IST3_CLITE</name>
<comment type="caution">
    <text evidence="3">The sequence shown here is derived from an EMBL/GenBank/DDBJ whole genome shotgun (WGS) entry which is preliminary data.</text>
</comment>
<evidence type="ECO:0000256" key="2">
    <source>
        <dbReference type="SAM" id="Phobius"/>
    </source>
</evidence>
<protein>
    <submittedName>
        <fullName evidence="3">Uncharacterized protein</fullName>
    </submittedName>
</protein>
<reference evidence="3 4" key="1">
    <citation type="submission" date="2024-01" db="EMBL/GenBank/DDBJ databases">
        <title>The genomes of 5 underutilized Papilionoideae crops provide insights into root nodulation and disease resistance.</title>
        <authorList>
            <person name="Yuan L."/>
        </authorList>
    </citation>
    <scope>NUCLEOTIDE SEQUENCE [LARGE SCALE GENOMIC DNA]</scope>
    <source>
        <strain evidence="3">LY-2023</strain>
        <tissue evidence="3">Leaf</tissue>
    </source>
</reference>
<evidence type="ECO:0000313" key="3">
    <source>
        <dbReference type="EMBL" id="KAK7285655.1"/>
    </source>
</evidence>
<feature type="region of interest" description="Disordered" evidence="1">
    <location>
        <begin position="1"/>
        <end position="27"/>
    </location>
</feature>
<feature type="transmembrane region" description="Helical" evidence="2">
    <location>
        <begin position="43"/>
        <end position="66"/>
    </location>
</feature>
<dbReference type="Proteomes" id="UP001359559">
    <property type="component" value="Unassembled WGS sequence"/>
</dbReference>
<evidence type="ECO:0000256" key="1">
    <source>
        <dbReference type="SAM" id="MobiDB-lite"/>
    </source>
</evidence>
<keyword evidence="2" id="KW-0812">Transmembrane</keyword>
<sequence length="68" mass="7016">MSGSGSAPGKGKSCRDRSGGAGSGGSGRWFCEDNRSSGPFFLLLFRLVGLWFLLVVFVALVGFGLADG</sequence>
<evidence type="ECO:0000313" key="4">
    <source>
        <dbReference type="Proteomes" id="UP001359559"/>
    </source>
</evidence>
<dbReference type="EMBL" id="JAYKXN010000005">
    <property type="protein sequence ID" value="KAK7285655.1"/>
    <property type="molecule type" value="Genomic_DNA"/>
</dbReference>
<keyword evidence="2" id="KW-1133">Transmembrane helix</keyword>
<gene>
    <name evidence="3" type="ORF">RJT34_20433</name>
</gene>